<sequence length="59" mass="6354">GHRRGAAGHARGDRHADGRRRVRRGHRRAARGLAHARPHLGRRAARRTPAGGSRGAVAL</sequence>
<accession>A0A6J4LX93</accession>
<feature type="region of interest" description="Disordered" evidence="1">
    <location>
        <begin position="1"/>
        <end position="59"/>
    </location>
</feature>
<proteinExistence type="predicted"/>
<dbReference type="AlphaFoldDB" id="A0A6J4LX93"/>
<feature type="non-terminal residue" evidence="2">
    <location>
        <position position="1"/>
    </location>
</feature>
<protein>
    <submittedName>
        <fullName evidence="2">Uncharacterized protein</fullName>
    </submittedName>
</protein>
<organism evidence="2">
    <name type="scientific">uncultured Nocardioidaceae bacterium</name>
    <dbReference type="NCBI Taxonomy" id="253824"/>
    <lineage>
        <taxon>Bacteria</taxon>
        <taxon>Bacillati</taxon>
        <taxon>Actinomycetota</taxon>
        <taxon>Actinomycetes</taxon>
        <taxon>Propionibacteriales</taxon>
        <taxon>Nocardioidaceae</taxon>
        <taxon>environmental samples</taxon>
    </lineage>
</organism>
<reference evidence="2" key="1">
    <citation type="submission" date="2020-02" db="EMBL/GenBank/DDBJ databases">
        <authorList>
            <person name="Meier V. D."/>
        </authorList>
    </citation>
    <scope>NUCLEOTIDE SEQUENCE</scope>
    <source>
        <strain evidence="2">AVDCRST_MAG24</strain>
    </source>
</reference>
<gene>
    <name evidence="2" type="ORF">AVDCRST_MAG24-1438</name>
</gene>
<feature type="compositionally biased region" description="Basic residues" evidence="1">
    <location>
        <begin position="17"/>
        <end position="46"/>
    </location>
</feature>
<evidence type="ECO:0000256" key="1">
    <source>
        <dbReference type="SAM" id="MobiDB-lite"/>
    </source>
</evidence>
<dbReference type="EMBL" id="CADCUF010000218">
    <property type="protein sequence ID" value="CAA9344369.1"/>
    <property type="molecule type" value="Genomic_DNA"/>
</dbReference>
<name>A0A6J4LX93_9ACTN</name>
<evidence type="ECO:0000313" key="2">
    <source>
        <dbReference type="EMBL" id="CAA9344369.1"/>
    </source>
</evidence>
<feature type="non-terminal residue" evidence="2">
    <location>
        <position position="59"/>
    </location>
</feature>